<evidence type="ECO:0000313" key="1">
    <source>
        <dbReference type="EMBL" id="CAL1408536.1"/>
    </source>
</evidence>
<reference evidence="1 2" key="1">
    <citation type="submission" date="2024-04" db="EMBL/GenBank/DDBJ databases">
        <authorList>
            <person name="Fracassetti M."/>
        </authorList>
    </citation>
    <scope>NUCLEOTIDE SEQUENCE [LARGE SCALE GENOMIC DNA]</scope>
</reference>
<protein>
    <submittedName>
        <fullName evidence="1">Uncharacterized protein</fullName>
    </submittedName>
</protein>
<organism evidence="1 2">
    <name type="scientific">Linum trigynum</name>
    <dbReference type="NCBI Taxonomy" id="586398"/>
    <lineage>
        <taxon>Eukaryota</taxon>
        <taxon>Viridiplantae</taxon>
        <taxon>Streptophyta</taxon>
        <taxon>Embryophyta</taxon>
        <taxon>Tracheophyta</taxon>
        <taxon>Spermatophyta</taxon>
        <taxon>Magnoliopsida</taxon>
        <taxon>eudicotyledons</taxon>
        <taxon>Gunneridae</taxon>
        <taxon>Pentapetalae</taxon>
        <taxon>rosids</taxon>
        <taxon>fabids</taxon>
        <taxon>Malpighiales</taxon>
        <taxon>Linaceae</taxon>
        <taxon>Linum</taxon>
    </lineage>
</organism>
<sequence>MHATQNAPTPNSSSEIPMGHSFFFAWKTPMDPSAFASPNFHTQPLLPSLYFIFPLLPWKRHSIYHAHTLPSLCFI</sequence>
<accession>A0AAV2GCV8</accession>
<keyword evidence="2" id="KW-1185">Reference proteome</keyword>
<name>A0AAV2GCV8_9ROSI</name>
<dbReference type="AlphaFoldDB" id="A0AAV2GCV8"/>
<proteinExistence type="predicted"/>
<dbReference type="Proteomes" id="UP001497516">
    <property type="component" value="Chromosome 8"/>
</dbReference>
<evidence type="ECO:0000313" key="2">
    <source>
        <dbReference type="Proteomes" id="UP001497516"/>
    </source>
</evidence>
<gene>
    <name evidence="1" type="ORF">LTRI10_LOCUS48121</name>
</gene>
<dbReference type="EMBL" id="OZ034821">
    <property type="protein sequence ID" value="CAL1408536.1"/>
    <property type="molecule type" value="Genomic_DNA"/>
</dbReference>